<dbReference type="Pfam" id="PF07724">
    <property type="entry name" value="AAA_2"/>
    <property type="match status" value="1"/>
</dbReference>
<dbReference type="Pfam" id="PF00004">
    <property type="entry name" value="AAA"/>
    <property type="match status" value="1"/>
</dbReference>
<name>A0A0F6YGG9_9BACT</name>
<dbReference type="Gene3D" id="1.10.1780.10">
    <property type="entry name" value="Clp, N-terminal domain"/>
    <property type="match status" value="1"/>
</dbReference>
<organism evidence="8 9">
    <name type="scientific">Sandaracinus amylolyticus</name>
    <dbReference type="NCBI Taxonomy" id="927083"/>
    <lineage>
        <taxon>Bacteria</taxon>
        <taxon>Pseudomonadati</taxon>
        <taxon>Myxococcota</taxon>
        <taxon>Polyangia</taxon>
        <taxon>Polyangiales</taxon>
        <taxon>Sandaracinaceae</taxon>
        <taxon>Sandaracinus</taxon>
    </lineage>
</organism>
<feature type="domain" description="AAA+ ATPase" evidence="6">
    <location>
        <begin position="540"/>
        <end position="681"/>
    </location>
</feature>
<feature type="domain" description="AAA+ ATPase" evidence="6">
    <location>
        <begin position="266"/>
        <end position="408"/>
    </location>
</feature>
<reference evidence="8 9" key="1">
    <citation type="submission" date="2015-03" db="EMBL/GenBank/DDBJ databases">
        <title>Genome assembly of Sandaracinus amylolyticus DSM 53668.</title>
        <authorList>
            <person name="Sharma G."/>
            <person name="Subramanian S."/>
        </authorList>
    </citation>
    <scope>NUCLEOTIDE SEQUENCE [LARGE SCALE GENOMIC DNA]</scope>
    <source>
        <strain evidence="8 9">DSM 53668</strain>
    </source>
</reference>
<evidence type="ECO:0000256" key="2">
    <source>
        <dbReference type="ARBA" id="ARBA00022741"/>
    </source>
</evidence>
<dbReference type="InterPro" id="IPR001270">
    <property type="entry name" value="ClpA/B"/>
</dbReference>
<dbReference type="Pfam" id="PF17871">
    <property type="entry name" value="AAA_lid_9"/>
    <property type="match status" value="1"/>
</dbReference>
<sequence>MARRTARARQQPASTAHVLLTILQNDPESQRVLSAHHVREQDLVSALKVADDEPGSALEVAIERAAALAARTHAAHVRPLHLLLAMLREPRSMAYRCLEHTGANTARVRESVEDALVATIAPIAPIAPSEPSRPARRVEAPRAEIVRADATSRADEDVRPARPRPAPIVPPVPRTRASVAPPSSSTARPANRRVGPRATTPPEAPRAIANEPAANTSPHELDRERFPILSAIGRNLTALAASGAIDPVFGREKEIDALLDVLGRRRANNPLLIGPPGVGKTAIVEGLALAMARPGAPLPGLEGKVLIEISAGSLVSGTGVRGALADKLRKLREEVAKSEGRVLLFLDEIHAIAGGEGPDDLASELKSALARGELPCIGATTDAEHKKHLERDPALARRFTRIDVDAPDPEAAIRILRDLAPRYEIHHAVAYDPAAIRAAVELSVRFLPERHLPDKALGALDLAAARVRRAGGSIVDVEAVAKVIADEAHVPLERLLVRDADRLLALESHLASRVVGQRGPLARVADALRKGAAGFRGRRPLGTFLLLGPTGVGKTETAKAIAELMFGSGGMSRFDMSEYGEPHSVARLFGAPPGYVGHDEGGQLTESVRRRPYQLVLLDEIEKAHPDVLLALLPLLDEGRLTDGRGRTFDFTNTVIVMTSNLGASESASSAPRAIGFGGGEARTTSSAADRAMGAARRAMPPELWNRIDEPLFFAPLGQDDVAEIAHRMLRGVIDVMRNEHAIELVIDESAIAALVAGGGFDPALGARPMRRTVGRLVEAPLASLVLSGGVRRGDRIVARGAGGLVRFDRVEPEDVAAE</sequence>
<dbReference type="GO" id="GO:0005524">
    <property type="term" value="F:ATP binding"/>
    <property type="evidence" value="ECO:0007669"/>
    <property type="project" value="UniProtKB-KW"/>
</dbReference>
<dbReference type="GO" id="GO:0016887">
    <property type="term" value="F:ATP hydrolysis activity"/>
    <property type="evidence" value="ECO:0007669"/>
    <property type="project" value="InterPro"/>
</dbReference>
<dbReference type="Proteomes" id="UP000034883">
    <property type="component" value="Chromosome"/>
</dbReference>
<dbReference type="SUPFAM" id="SSF52540">
    <property type="entry name" value="P-loop containing nucleoside triphosphate hydrolases"/>
    <property type="match status" value="2"/>
</dbReference>
<keyword evidence="9" id="KW-1185">Reference proteome</keyword>
<evidence type="ECO:0000256" key="5">
    <source>
        <dbReference type="SAM" id="MobiDB-lite"/>
    </source>
</evidence>
<dbReference type="InterPro" id="IPR003593">
    <property type="entry name" value="AAA+_ATPase"/>
</dbReference>
<feature type="compositionally biased region" description="Pro residues" evidence="5">
    <location>
        <begin position="163"/>
        <end position="173"/>
    </location>
</feature>
<keyword evidence="1" id="KW-0677">Repeat</keyword>
<dbReference type="Pfam" id="PF10431">
    <property type="entry name" value="ClpB_D2-small"/>
    <property type="match status" value="1"/>
</dbReference>
<proteinExistence type="predicted"/>
<dbReference type="CDD" id="cd00009">
    <property type="entry name" value="AAA"/>
    <property type="match status" value="1"/>
</dbReference>
<evidence type="ECO:0000313" key="9">
    <source>
        <dbReference type="Proteomes" id="UP000034883"/>
    </source>
</evidence>
<gene>
    <name evidence="8" type="ORF">DB32_001827</name>
</gene>
<dbReference type="InterPro" id="IPR003959">
    <property type="entry name" value="ATPase_AAA_core"/>
</dbReference>
<feature type="region of interest" description="Disordered" evidence="5">
    <location>
        <begin position="126"/>
        <end position="219"/>
    </location>
</feature>
<protein>
    <submittedName>
        <fullName evidence="8">ClpB protein</fullName>
    </submittedName>
</protein>
<evidence type="ECO:0000313" key="8">
    <source>
        <dbReference type="EMBL" id="AKF04678.1"/>
    </source>
</evidence>
<feature type="compositionally biased region" description="Low complexity" evidence="5">
    <location>
        <begin position="196"/>
        <end position="209"/>
    </location>
</feature>
<feature type="domain" description="Clp ATPase C-terminal" evidence="7">
    <location>
        <begin position="717"/>
        <end position="808"/>
    </location>
</feature>
<dbReference type="Pfam" id="PF02861">
    <property type="entry name" value="Clp_N"/>
    <property type="match status" value="1"/>
</dbReference>
<dbReference type="SUPFAM" id="SSF81923">
    <property type="entry name" value="Double Clp-N motif"/>
    <property type="match status" value="1"/>
</dbReference>
<dbReference type="InterPro" id="IPR019489">
    <property type="entry name" value="Clp_ATPase_C"/>
</dbReference>
<dbReference type="CDD" id="cd19499">
    <property type="entry name" value="RecA-like_ClpB_Hsp104-like"/>
    <property type="match status" value="1"/>
</dbReference>
<dbReference type="InterPro" id="IPR036628">
    <property type="entry name" value="Clp_N_dom_sf"/>
</dbReference>
<dbReference type="PRINTS" id="PR00300">
    <property type="entry name" value="CLPPROTEASEA"/>
</dbReference>
<keyword evidence="2" id="KW-0547">Nucleotide-binding</keyword>
<dbReference type="PANTHER" id="PTHR11638">
    <property type="entry name" value="ATP-DEPENDENT CLP PROTEASE"/>
    <property type="match status" value="1"/>
</dbReference>
<keyword evidence="3" id="KW-0067">ATP-binding</keyword>
<dbReference type="Gene3D" id="1.10.8.60">
    <property type="match status" value="2"/>
</dbReference>
<dbReference type="GO" id="GO:0005737">
    <property type="term" value="C:cytoplasm"/>
    <property type="evidence" value="ECO:0007669"/>
    <property type="project" value="TreeGrafter"/>
</dbReference>
<dbReference type="InterPro" id="IPR004176">
    <property type="entry name" value="Clp_R_N"/>
</dbReference>
<dbReference type="KEGG" id="samy:DB32_001827"/>
<evidence type="ECO:0000256" key="4">
    <source>
        <dbReference type="ARBA" id="ARBA00023186"/>
    </source>
</evidence>
<evidence type="ECO:0000259" key="7">
    <source>
        <dbReference type="SMART" id="SM01086"/>
    </source>
</evidence>
<dbReference type="SMART" id="SM01086">
    <property type="entry name" value="ClpB_D2-small"/>
    <property type="match status" value="1"/>
</dbReference>
<dbReference type="InterPro" id="IPR027417">
    <property type="entry name" value="P-loop_NTPase"/>
</dbReference>
<dbReference type="Gene3D" id="3.40.50.300">
    <property type="entry name" value="P-loop containing nucleotide triphosphate hydrolases"/>
    <property type="match status" value="2"/>
</dbReference>
<dbReference type="EMBL" id="CP011125">
    <property type="protein sequence ID" value="AKF04678.1"/>
    <property type="molecule type" value="Genomic_DNA"/>
</dbReference>
<evidence type="ECO:0000256" key="1">
    <source>
        <dbReference type="ARBA" id="ARBA00022737"/>
    </source>
</evidence>
<dbReference type="SMART" id="SM00382">
    <property type="entry name" value="AAA"/>
    <property type="match status" value="2"/>
</dbReference>
<accession>A0A0F6YGG9</accession>
<feature type="compositionally biased region" description="Basic and acidic residues" evidence="5">
    <location>
        <begin position="136"/>
        <end position="160"/>
    </location>
</feature>
<evidence type="ECO:0000256" key="3">
    <source>
        <dbReference type="ARBA" id="ARBA00022840"/>
    </source>
</evidence>
<dbReference type="GO" id="GO:0034605">
    <property type="term" value="P:cellular response to heat"/>
    <property type="evidence" value="ECO:0007669"/>
    <property type="project" value="TreeGrafter"/>
</dbReference>
<evidence type="ECO:0000259" key="6">
    <source>
        <dbReference type="SMART" id="SM00382"/>
    </source>
</evidence>
<dbReference type="InterPro" id="IPR050130">
    <property type="entry name" value="ClpA_ClpB"/>
</dbReference>
<dbReference type="PANTHER" id="PTHR11638:SF18">
    <property type="entry name" value="HEAT SHOCK PROTEIN 104"/>
    <property type="match status" value="1"/>
</dbReference>
<dbReference type="AlphaFoldDB" id="A0A0F6YGG9"/>
<keyword evidence="4" id="KW-0143">Chaperone</keyword>
<dbReference type="STRING" id="927083.DB32_001827"/>
<dbReference type="InterPro" id="IPR041546">
    <property type="entry name" value="ClpA/ClpB_AAA_lid"/>
</dbReference>